<dbReference type="InterPro" id="IPR018114">
    <property type="entry name" value="TRYPSIN_HIS"/>
</dbReference>
<name>A0ABC9XXR0_GRUJA</name>
<evidence type="ECO:0000256" key="3">
    <source>
        <dbReference type="ARBA" id="ARBA00022801"/>
    </source>
</evidence>
<reference evidence="8 9" key="1">
    <citation type="submission" date="2024-06" db="EMBL/GenBank/DDBJ databases">
        <title>The draft genome of Grus japonensis, version 3.</title>
        <authorList>
            <person name="Nabeshima K."/>
            <person name="Suzuki S."/>
            <person name="Onuma M."/>
        </authorList>
    </citation>
    <scope>NUCLEOTIDE SEQUENCE [LARGE SCALE GENOMIC DNA]</scope>
    <source>
        <strain evidence="8 9">451A</strain>
    </source>
</reference>
<protein>
    <submittedName>
        <fullName evidence="8">Serine protease 27-like</fullName>
    </submittedName>
</protein>
<dbReference type="Gene3D" id="2.40.10.10">
    <property type="entry name" value="Trypsin-like serine proteases"/>
    <property type="match status" value="2"/>
</dbReference>
<sequence length="640" mass="67099">MATHASTRLDTPRHAAALLLLLLAHAEISSGETPAAPECGRQRELGRVVGGTAARPGEWPWQVSLQLRGEHFCGGTLVTPQWVLSAAHCFQGPNGSRAEPTAWRAVVGRLRLQETGGQERTVVEVVVHEGYRRVEGGHDLALARLESPVTLGPRVGTICLPKAGHPFAFGTPCWITGWGHVAENVSLPVGSPLQKVALDLLSPPTCNCLYSNLRRRELARPARPGMVCAGGQEGGRGACQADSGGPLACGGPGGRWVQAGVLSFAVGCARPNGPVLATGLAAHAGWLGRRLPPTAFAPLGTPPPPGLEDGKCLGCGMQGGPPLTPPPGPSWPWAVSLRLGGRHRCGGALVAEAWVLTAAHCFIGQQDPEAWEAAVGGAQRKGARLHLHGAYVGPGGGRDLALLRVEPPLPPGPALRPLCLPYGQHRPPPGTRCWALLGANGSSIPEELVSVEVTISESCGNVGDDVGDASPPDTFCITVPEGTRACQPDGGSPVACEERGVWFLAGTASVGGCVQGGPPLFTAAPHYERWVAGITREAYFAETPPDPREEEEEEEEEPPKTSENPNVQGDPKPTEDPGFLEHPETSETPDIGEQPESAGTPPPTGDPDMWRQVQMPEDPDIWGDPKSWEDPGVQEVSGEA</sequence>
<keyword evidence="3" id="KW-0378">Hydrolase</keyword>
<keyword evidence="1" id="KW-0645">Protease</keyword>
<evidence type="ECO:0000259" key="7">
    <source>
        <dbReference type="PROSITE" id="PS50240"/>
    </source>
</evidence>
<evidence type="ECO:0000256" key="2">
    <source>
        <dbReference type="ARBA" id="ARBA00022729"/>
    </source>
</evidence>
<dbReference type="InterPro" id="IPR009003">
    <property type="entry name" value="Peptidase_S1_PA"/>
</dbReference>
<dbReference type="CDD" id="cd00190">
    <property type="entry name" value="Tryp_SPc"/>
    <property type="match status" value="2"/>
</dbReference>
<dbReference type="InterPro" id="IPR043504">
    <property type="entry name" value="Peptidase_S1_PA_chymotrypsin"/>
</dbReference>
<dbReference type="SMART" id="SM00020">
    <property type="entry name" value="Tryp_SPc"/>
    <property type="match status" value="2"/>
</dbReference>
<feature type="region of interest" description="Disordered" evidence="5">
    <location>
        <begin position="542"/>
        <end position="640"/>
    </location>
</feature>
<evidence type="ECO:0000256" key="6">
    <source>
        <dbReference type="SAM" id="SignalP"/>
    </source>
</evidence>
<evidence type="ECO:0000313" key="9">
    <source>
        <dbReference type="Proteomes" id="UP001623348"/>
    </source>
</evidence>
<evidence type="ECO:0000256" key="4">
    <source>
        <dbReference type="ARBA" id="ARBA00023157"/>
    </source>
</evidence>
<feature type="chain" id="PRO_5044835449" evidence="6">
    <location>
        <begin position="32"/>
        <end position="640"/>
    </location>
</feature>
<keyword evidence="2 6" id="KW-0732">Signal</keyword>
<dbReference type="PROSITE" id="PS00134">
    <property type="entry name" value="TRYPSIN_HIS"/>
    <property type="match status" value="2"/>
</dbReference>
<dbReference type="EMBL" id="BAAFJT010000039">
    <property type="protein sequence ID" value="GAB0202436.1"/>
    <property type="molecule type" value="Genomic_DNA"/>
</dbReference>
<dbReference type="PANTHER" id="PTHR24253">
    <property type="entry name" value="TRANSMEMBRANE PROTEASE SERINE"/>
    <property type="match status" value="1"/>
</dbReference>
<feature type="domain" description="Peptidase S1" evidence="7">
    <location>
        <begin position="317"/>
        <end position="536"/>
    </location>
</feature>
<dbReference type="GO" id="GO:0006508">
    <property type="term" value="P:proteolysis"/>
    <property type="evidence" value="ECO:0007669"/>
    <property type="project" value="UniProtKB-KW"/>
</dbReference>
<dbReference type="InterPro" id="IPR001314">
    <property type="entry name" value="Peptidase_S1A"/>
</dbReference>
<dbReference type="PANTHER" id="PTHR24253:SF170">
    <property type="entry name" value="PEPTIDASE S1 DOMAIN-CONTAINING PROTEIN"/>
    <property type="match status" value="1"/>
</dbReference>
<feature type="compositionally biased region" description="Acidic residues" evidence="5">
    <location>
        <begin position="548"/>
        <end position="557"/>
    </location>
</feature>
<evidence type="ECO:0000256" key="1">
    <source>
        <dbReference type="ARBA" id="ARBA00022670"/>
    </source>
</evidence>
<dbReference type="Pfam" id="PF00089">
    <property type="entry name" value="Trypsin"/>
    <property type="match status" value="2"/>
</dbReference>
<feature type="compositionally biased region" description="Basic and acidic residues" evidence="5">
    <location>
        <begin position="572"/>
        <end position="585"/>
    </location>
</feature>
<gene>
    <name evidence="8" type="ORF">GRJ2_002709200</name>
</gene>
<evidence type="ECO:0000256" key="5">
    <source>
        <dbReference type="SAM" id="MobiDB-lite"/>
    </source>
</evidence>
<dbReference type="SUPFAM" id="SSF50494">
    <property type="entry name" value="Trypsin-like serine proteases"/>
    <property type="match status" value="2"/>
</dbReference>
<accession>A0ABC9XXR0</accession>
<dbReference type="PRINTS" id="PR00722">
    <property type="entry name" value="CHYMOTRYPSIN"/>
</dbReference>
<comment type="caution">
    <text evidence="8">The sequence shown here is derived from an EMBL/GenBank/DDBJ whole genome shotgun (WGS) entry which is preliminary data.</text>
</comment>
<keyword evidence="4" id="KW-1015">Disulfide bond</keyword>
<proteinExistence type="predicted"/>
<dbReference type="AlphaFoldDB" id="A0ABC9XXR0"/>
<dbReference type="FunFam" id="2.40.10.10:FF:000024">
    <property type="entry name" value="Serine protease 53"/>
    <property type="match status" value="1"/>
</dbReference>
<feature type="signal peptide" evidence="6">
    <location>
        <begin position="1"/>
        <end position="31"/>
    </location>
</feature>
<evidence type="ECO:0000313" key="8">
    <source>
        <dbReference type="EMBL" id="GAB0202436.1"/>
    </source>
</evidence>
<dbReference type="Proteomes" id="UP001623348">
    <property type="component" value="Unassembled WGS sequence"/>
</dbReference>
<organism evidence="8 9">
    <name type="scientific">Grus japonensis</name>
    <name type="common">Japanese crane</name>
    <name type="synonym">Red-crowned crane</name>
    <dbReference type="NCBI Taxonomy" id="30415"/>
    <lineage>
        <taxon>Eukaryota</taxon>
        <taxon>Metazoa</taxon>
        <taxon>Chordata</taxon>
        <taxon>Craniata</taxon>
        <taxon>Vertebrata</taxon>
        <taxon>Euteleostomi</taxon>
        <taxon>Archelosauria</taxon>
        <taxon>Archosauria</taxon>
        <taxon>Dinosauria</taxon>
        <taxon>Saurischia</taxon>
        <taxon>Theropoda</taxon>
        <taxon>Coelurosauria</taxon>
        <taxon>Aves</taxon>
        <taxon>Neognathae</taxon>
        <taxon>Neoaves</taxon>
        <taxon>Gruiformes</taxon>
        <taxon>Gruidae</taxon>
        <taxon>Grus</taxon>
    </lineage>
</organism>
<dbReference type="GO" id="GO:0008233">
    <property type="term" value="F:peptidase activity"/>
    <property type="evidence" value="ECO:0007669"/>
    <property type="project" value="UniProtKB-KW"/>
</dbReference>
<feature type="domain" description="Peptidase S1" evidence="7">
    <location>
        <begin position="48"/>
        <end position="292"/>
    </location>
</feature>
<dbReference type="PROSITE" id="PS50240">
    <property type="entry name" value="TRYPSIN_DOM"/>
    <property type="match status" value="2"/>
</dbReference>
<dbReference type="InterPro" id="IPR001254">
    <property type="entry name" value="Trypsin_dom"/>
</dbReference>
<keyword evidence="9" id="KW-1185">Reference proteome</keyword>